<dbReference type="AlphaFoldDB" id="A0A9W9YHI1"/>
<evidence type="ECO:0000313" key="3">
    <source>
        <dbReference type="Proteomes" id="UP001163046"/>
    </source>
</evidence>
<reference evidence="2" key="1">
    <citation type="submission" date="2023-01" db="EMBL/GenBank/DDBJ databases">
        <title>Genome assembly of the deep-sea coral Lophelia pertusa.</title>
        <authorList>
            <person name="Herrera S."/>
            <person name="Cordes E."/>
        </authorList>
    </citation>
    <scope>NUCLEOTIDE SEQUENCE</scope>
    <source>
        <strain evidence="2">USNM1676648</strain>
        <tissue evidence="2">Polyp</tissue>
    </source>
</reference>
<dbReference type="Proteomes" id="UP001163046">
    <property type="component" value="Unassembled WGS sequence"/>
</dbReference>
<comment type="caution">
    <text evidence="2">The sequence shown here is derived from an EMBL/GenBank/DDBJ whole genome shotgun (WGS) entry which is preliminary data.</text>
</comment>
<keyword evidence="3" id="KW-1185">Reference proteome</keyword>
<accession>A0A9W9YHI1</accession>
<feature type="non-terminal residue" evidence="2">
    <location>
        <position position="1"/>
    </location>
</feature>
<feature type="chain" id="PRO_5040907311" evidence="1">
    <location>
        <begin position="19"/>
        <end position="100"/>
    </location>
</feature>
<evidence type="ECO:0000256" key="1">
    <source>
        <dbReference type="SAM" id="SignalP"/>
    </source>
</evidence>
<protein>
    <submittedName>
        <fullName evidence="2">Uncharacterized protein</fullName>
    </submittedName>
</protein>
<organism evidence="2 3">
    <name type="scientific">Desmophyllum pertusum</name>
    <dbReference type="NCBI Taxonomy" id="174260"/>
    <lineage>
        <taxon>Eukaryota</taxon>
        <taxon>Metazoa</taxon>
        <taxon>Cnidaria</taxon>
        <taxon>Anthozoa</taxon>
        <taxon>Hexacorallia</taxon>
        <taxon>Scleractinia</taxon>
        <taxon>Caryophylliina</taxon>
        <taxon>Caryophylliidae</taxon>
        <taxon>Desmophyllum</taxon>
    </lineage>
</organism>
<name>A0A9W9YHI1_9CNID</name>
<gene>
    <name evidence="2" type="ORF">OS493_038853</name>
</gene>
<feature type="signal peptide" evidence="1">
    <location>
        <begin position="1"/>
        <end position="18"/>
    </location>
</feature>
<evidence type="ECO:0000313" key="2">
    <source>
        <dbReference type="EMBL" id="KAJ7349519.1"/>
    </source>
</evidence>
<keyword evidence="1" id="KW-0732">Signal</keyword>
<sequence length="100" mass="11081">MKFVAIFVLVVLCTASTAVLPNYSPAIRNNALMREEIIQNYFNLGLTASENCTISHKCARNMYLAKAFEKNTKAVWDVQDVGVPSDLDEVVEAVEAELRG</sequence>
<proteinExistence type="predicted"/>
<dbReference type="EMBL" id="MU827428">
    <property type="protein sequence ID" value="KAJ7349519.1"/>
    <property type="molecule type" value="Genomic_DNA"/>
</dbReference>